<evidence type="ECO:0000313" key="2">
    <source>
        <dbReference type="Proteomes" id="UP001165960"/>
    </source>
</evidence>
<dbReference type="Proteomes" id="UP001165960">
    <property type="component" value="Unassembled WGS sequence"/>
</dbReference>
<gene>
    <name evidence="1" type="ORF">DSO57_1004764</name>
</gene>
<organism evidence="1 2">
    <name type="scientific">Entomophthora muscae</name>
    <dbReference type="NCBI Taxonomy" id="34485"/>
    <lineage>
        <taxon>Eukaryota</taxon>
        <taxon>Fungi</taxon>
        <taxon>Fungi incertae sedis</taxon>
        <taxon>Zoopagomycota</taxon>
        <taxon>Entomophthoromycotina</taxon>
        <taxon>Entomophthoromycetes</taxon>
        <taxon>Entomophthorales</taxon>
        <taxon>Entomophthoraceae</taxon>
        <taxon>Entomophthora</taxon>
    </lineage>
</organism>
<proteinExistence type="predicted"/>
<evidence type="ECO:0000313" key="1">
    <source>
        <dbReference type="EMBL" id="KAJ9086369.1"/>
    </source>
</evidence>
<reference evidence="1" key="1">
    <citation type="submission" date="2022-04" db="EMBL/GenBank/DDBJ databases">
        <title>Genome of the entomopathogenic fungus Entomophthora muscae.</title>
        <authorList>
            <person name="Elya C."/>
            <person name="Lovett B.R."/>
            <person name="Lee E."/>
            <person name="Macias A.M."/>
            <person name="Hajek A.E."/>
            <person name="De Bivort B.L."/>
            <person name="Kasson M.T."/>
            <person name="De Fine Licht H.H."/>
            <person name="Stajich J.E."/>
        </authorList>
    </citation>
    <scope>NUCLEOTIDE SEQUENCE</scope>
    <source>
        <strain evidence="1">Berkeley</strain>
    </source>
</reference>
<comment type="caution">
    <text evidence="1">The sequence shown here is derived from an EMBL/GenBank/DDBJ whole genome shotgun (WGS) entry which is preliminary data.</text>
</comment>
<dbReference type="EMBL" id="QTSX02000722">
    <property type="protein sequence ID" value="KAJ9086369.1"/>
    <property type="molecule type" value="Genomic_DNA"/>
</dbReference>
<keyword evidence="2" id="KW-1185">Reference proteome</keyword>
<name>A0ACC2UHS9_9FUNG</name>
<sequence>MKGTALMIICQVKNLTQTGAVKELTRSYEDLHLHTPSEMAFDNPSTHLMYFNTPKAHVMIYFNLNQVTNLQSLQFEEEKPEKTSNALHKVQTGKRERPNDLNPLGHYRHPLLKNNNHKAQAGTCHARHNPLPAPSQFPVGLLPTPTCPPGPGQPPAHPASCQLLASHPPARALPATCLPNQPPRSQSPPLNQSEGLIHYSQSEKSLAARPKLQNKATPSEEGKIKNSKFKNNSTTTLWESGAQDTWSEPNSIQTNIPETKIDHESNFSPIPHLAPGQPKVISSSQKLLNQTQITEEQEFGHLPKPQFPFLSSKFLELPSPAFHSQLQIFAQGEAL</sequence>
<accession>A0ACC2UHS9</accession>
<protein>
    <submittedName>
        <fullName evidence="1">Uncharacterized protein</fullName>
    </submittedName>
</protein>